<dbReference type="EMBL" id="JAGKQH010000015">
    <property type="protein sequence ID" value="KAG6578723.1"/>
    <property type="molecule type" value="Genomic_DNA"/>
</dbReference>
<name>A0AAV6MCX1_9ROSI</name>
<feature type="domain" description="PsbP C-terminal" evidence="1">
    <location>
        <begin position="12"/>
        <end position="154"/>
    </location>
</feature>
<dbReference type="PANTHER" id="PTHR31407:SF4">
    <property type="entry name" value="PSBP-LIKE PROTEIN 1, CHLOROPLASTIC"/>
    <property type="match status" value="1"/>
</dbReference>
<evidence type="ECO:0000313" key="3">
    <source>
        <dbReference type="Proteomes" id="UP000685013"/>
    </source>
</evidence>
<keyword evidence="3" id="KW-1185">Reference proteome</keyword>
<dbReference type="GO" id="GO:0019898">
    <property type="term" value="C:extrinsic component of membrane"/>
    <property type="evidence" value="ECO:0007669"/>
    <property type="project" value="InterPro"/>
</dbReference>
<dbReference type="Proteomes" id="UP000685013">
    <property type="component" value="Chromosome 15"/>
</dbReference>
<organism evidence="2 3">
    <name type="scientific">Cucurbita argyrosperma subsp. sororia</name>
    <dbReference type="NCBI Taxonomy" id="37648"/>
    <lineage>
        <taxon>Eukaryota</taxon>
        <taxon>Viridiplantae</taxon>
        <taxon>Streptophyta</taxon>
        <taxon>Embryophyta</taxon>
        <taxon>Tracheophyta</taxon>
        <taxon>Spermatophyta</taxon>
        <taxon>Magnoliopsida</taxon>
        <taxon>eudicotyledons</taxon>
        <taxon>Gunneridae</taxon>
        <taxon>Pentapetalae</taxon>
        <taxon>rosids</taxon>
        <taxon>fabids</taxon>
        <taxon>Cucurbitales</taxon>
        <taxon>Cucurbitaceae</taxon>
        <taxon>Cucurbiteae</taxon>
        <taxon>Cucurbita</taxon>
    </lineage>
</organism>
<sequence>MNSMSFAAETKKGFLSVSDKKDGYSFVYPFGWQEVVIDGQDKVFKDVIEPLENVSVNMIPTSKEDIRDFGSPQQKVLAPSNQRTKLIEASEHDIDGKAYYTFEFVAQAPNYTRHALSTIAVANGKFYTLTTGANERRWEKMKDKLRTVVDSFTISKV</sequence>
<dbReference type="GO" id="GO:0015979">
    <property type="term" value="P:photosynthesis"/>
    <property type="evidence" value="ECO:0007669"/>
    <property type="project" value="InterPro"/>
</dbReference>
<reference evidence="2 3" key="1">
    <citation type="journal article" date="2021" name="Hortic Res">
        <title>The domestication of Cucurbita argyrosperma as revealed by the genome of its wild relative.</title>
        <authorList>
            <person name="Barrera-Redondo J."/>
            <person name="Sanchez-de la Vega G."/>
            <person name="Aguirre-Liguori J.A."/>
            <person name="Castellanos-Morales G."/>
            <person name="Gutierrez-Guerrero Y.T."/>
            <person name="Aguirre-Dugua X."/>
            <person name="Aguirre-Planter E."/>
            <person name="Tenaillon M.I."/>
            <person name="Lira-Saade R."/>
            <person name="Eguiarte L.E."/>
        </authorList>
    </citation>
    <scope>NUCLEOTIDE SEQUENCE [LARGE SCALE GENOMIC DNA]</scope>
    <source>
        <strain evidence="2">JBR-2021</strain>
    </source>
</reference>
<feature type="non-terminal residue" evidence="2">
    <location>
        <position position="1"/>
    </location>
</feature>
<dbReference type="GO" id="GO:0005509">
    <property type="term" value="F:calcium ion binding"/>
    <property type="evidence" value="ECO:0007669"/>
    <property type="project" value="InterPro"/>
</dbReference>
<dbReference type="InterPro" id="IPR002683">
    <property type="entry name" value="PsbP_C"/>
</dbReference>
<dbReference type="PANTHER" id="PTHR31407">
    <property type="match status" value="1"/>
</dbReference>
<dbReference type="Pfam" id="PF01789">
    <property type="entry name" value="PsbP"/>
    <property type="match status" value="1"/>
</dbReference>
<accession>A0AAV6MCX1</accession>
<protein>
    <submittedName>
        <fullName evidence="2">PsbP-like protein 1, chloroplastic</fullName>
    </submittedName>
</protein>
<comment type="caution">
    <text evidence="2">The sequence shown here is derived from an EMBL/GenBank/DDBJ whole genome shotgun (WGS) entry which is preliminary data.</text>
</comment>
<gene>
    <name evidence="2" type="primary">PPL1</name>
    <name evidence="2" type="ORF">SDJN03_23171</name>
</gene>
<dbReference type="NCBIfam" id="NF040946">
    <property type="entry name" value="PSII_PsbP"/>
    <property type="match status" value="1"/>
</dbReference>
<dbReference type="GO" id="GO:0009654">
    <property type="term" value="C:photosystem II oxygen evolving complex"/>
    <property type="evidence" value="ECO:0007669"/>
    <property type="project" value="InterPro"/>
</dbReference>
<dbReference type="AlphaFoldDB" id="A0AAV6MCX1"/>
<proteinExistence type="predicted"/>
<evidence type="ECO:0000313" key="2">
    <source>
        <dbReference type="EMBL" id="KAG6578723.1"/>
    </source>
</evidence>
<evidence type="ECO:0000259" key="1">
    <source>
        <dbReference type="Pfam" id="PF01789"/>
    </source>
</evidence>